<reference evidence="1 2" key="1">
    <citation type="journal article" date="2022" name="bioRxiv">
        <title>The genome of the oomycete Peronosclerospora sorghi, a cosmopolitan pathogen of maize and sorghum, is inflated with dispersed pseudogenes.</title>
        <authorList>
            <person name="Fletcher K."/>
            <person name="Martin F."/>
            <person name="Isakeit T."/>
            <person name="Cavanaugh K."/>
            <person name="Magill C."/>
            <person name="Michelmore R."/>
        </authorList>
    </citation>
    <scope>NUCLEOTIDE SEQUENCE [LARGE SCALE GENOMIC DNA]</scope>
    <source>
        <strain evidence="1">P6</strain>
    </source>
</reference>
<sequence length="704" mass="77708">MTENAALETTICVLCCEEIDNVVRFQTVGVCNHAGCCSICALRLRQLVGQRTCVVCKTDLPRVICVLHEDEPFESYSNWGDNIGPTHVYDEPSGMFFLHDDYTNHIHALRDPVCKQCGKHCTTVAALRAHVSSVHGLHYCTICLEHKKVFLAELALYTKDALKRHETTGEATQGFRGHPRCDFCRSRFYSTTELYDHVRHHHFECDLCLSHLGIQNRYYRNYNDLENHFRAEHYLCEEAPCLAKKFVVFKSHLDLTAHLRREHPHLKTSRKIDVHFTVKRASSRGESRERAATERPASTISVADFPSLSGSDTATAAATPSFSLWDASPTVSSSRPTVDEFPALPATSSSFRHAVTPPPSAALRAHMDTNGWTYECPALASAAAVLGEHNPLLGVVKPARKHTKGRKKGRGTRRDSVEEKRSVAAAASDDAVADERKETGAGSKSALVLQIRQVLGSDAKYEEFRQACQRFRLRQVDVPVFYAKLRDMFSSTAFVELVLPLLRLAPDKDQVDAVCTYHTHVTKQERKIPQKKHGTTHDATDREQKPPPPRRNAARPPSPAGWGNALKESGVSAAAGRSRPPAVFLANGRARQDEPPTHARASWSGQPPRAAGAPVDAFAGLRLASSPSAPSSGFQSSPSDFPDLPPPAQPLGVQPVTRATWDDQVHAIAQHRGRAAPARGARSKKQTKKTTQSLQDMAMQFKST</sequence>
<dbReference type="EMBL" id="CM047586">
    <property type="protein sequence ID" value="KAI9909713.1"/>
    <property type="molecule type" value="Genomic_DNA"/>
</dbReference>
<protein>
    <submittedName>
        <fullName evidence="1">Uncharacterized protein</fullName>
    </submittedName>
</protein>
<gene>
    <name evidence="1" type="ORF">PsorP6_014927</name>
</gene>
<comment type="caution">
    <text evidence="1">The sequence shown here is derived from an EMBL/GenBank/DDBJ whole genome shotgun (WGS) entry which is preliminary data.</text>
</comment>
<proteinExistence type="predicted"/>
<accession>A0ACC0VT86</accession>
<organism evidence="1 2">
    <name type="scientific">Peronosclerospora sorghi</name>
    <dbReference type="NCBI Taxonomy" id="230839"/>
    <lineage>
        <taxon>Eukaryota</taxon>
        <taxon>Sar</taxon>
        <taxon>Stramenopiles</taxon>
        <taxon>Oomycota</taxon>
        <taxon>Peronosporomycetes</taxon>
        <taxon>Peronosporales</taxon>
        <taxon>Peronosporaceae</taxon>
        <taxon>Peronosclerospora</taxon>
    </lineage>
</organism>
<keyword evidence="2" id="KW-1185">Reference proteome</keyword>
<evidence type="ECO:0000313" key="1">
    <source>
        <dbReference type="EMBL" id="KAI9909713.1"/>
    </source>
</evidence>
<dbReference type="Proteomes" id="UP001163321">
    <property type="component" value="Chromosome 7"/>
</dbReference>
<name>A0ACC0VT86_9STRA</name>
<evidence type="ECO:0000313" key="2">
    <source>
        <dbReference type="Proteomes" id="UP001163321"/>
    </source>
</evidence>